<keyword evidence="12" id="KW-0472">Membrane</keyword>
<evidence type="ECO:0000256" key="10">
    <source>
        <dbReference type="ARBA" id="ARBA00023283"/>
    </source>
</evidence>
<feature type="transmembrane region" description="Helical" evidence="12">
    <location>
        <begin position="20"/>
        <end position="44"/>
    </location>
</feature>
<evidence type="ECO:0000256" key="8">
    <source>
        <dbReference type="ARBA" id="ARBA00023157"/>
    </source>
</evidence>
<dbReference type="PANTHER" id="PTHR10612">
    <property type="entry name" value="APOLIPOPROTEIN D"/>
    <property type="match status" value="1"/>
</dbReference>
<keyword evidence="12" id="KW-1133">Transmembrane helix</keyword>
<dbReference type="AlphaFoldDB" id="A0A8K0A8J8"/>
<sequence>MIALISLAYKNPGDNFRRAFIMITFILATVACAAIADAQIITWFGGSCPDVTTKDNFQLQPYMGRWYEISKYPNSFQNGECGSAQYTLQDDNIVRVNNTQIKEGGIVDTVIGQVRDDPSSDVPAHLQVRFSSWQPWGKYWVLDTDYESYTVVYSCSYYIINKVEFLWILGRDRTVEEETRKNILQMLENFKIDATKMVDTVQDVNKCNV</sequence>
<dbReference type="PRINTS" id="PR01273">
    <property type="entry name" value="INVTBRTCOLOR"/>
</dbReference>
<dbReference type="GO" id="GO:0006629">
    <property type="term" value="P:lipid metabolic process"/>
    <property type="evidence" value="ECO:0007669"/>
    <property type="project" value="TreeGrafter"/>
</dbReference>
<evidence type="ECO:0000256" key="3">
    <source>
        <dbReference type="ARBA" id="ARBA00019890"/>
    </source>
</evidence>
<evidence type="ECO:0000256" key="2">
    <source>
        <dbReference type="ARBA" id="ARBA00006889"/>
    </source>
</evidence>
<evidence type="ECO:0000256" key="12">
    <source>
        <dbReference type="SAM" id="Phobius"/>
    </source>
</evidence>
<dbReference type="EMBL" id="OV696693">
    <property type="protein sequence ID" value="CAH1271006.1"/>
    <property type="molecule type" value="Genomic_DNA"/>
</dbReference>
<proteinExistence type="inferred from homology"/>
<keyword evidence="8" id="KW-1015">Disulfide bond</keyword>
<dbReference type="InterPro" id="IPR000566">
    <property type="entry name" value="Lipocln_cytosolic_FA-bd_dom"/>
</dbReference>
<dbReference type="PANTHER" id="PTHR10612:SF62">
    <property type="entry name" value="LIPOCALIN_CYTOSOLIC FATTY-ACID BINDING DOMAIN-CONTAINING PROTEIN"/>
    <property type="match status" value="1"/>
</dbReference>
<evidence type="ECO:0000313" key="14">
    <source>
        <dbReference type="EMBL" id="CAH1271006.1"/>
    </source>
</evidence>
<keyword evidence="5" id="KW-0964">Secreted</keyword>
<name>A0A8K0A8J8_BRALA</name>
<evidence type="ECO:0000256" key="9">
    <source>
        <dbReference type="ARBA" id="ARBA00023180"/>
    </source>
</evidence>
<evidence type="ECO:0000256" key="6">
    <source>
        <dbReference type="ARBA" id="ARBA00022729"/>
    </source>
</evidence>
<dbReference type="PRINTS" id="PR00179">
    <property type="entry name" value="LIPOCALIN"/>
</dbReference>
<dbReference type="GO" id="GO:0005576">
    <property type="term" value="C:extracellular region"/>
    <property type="evidence" value="ECO:0007669"/>
    <property type="project" value="UniProtKB-SubCell"/>
</dbReference>
<keyword evidence="7" id="KW-0446">Lipid-binding</keyword>
<evidence type="ECO:0000256" key="1">
    <source>
        <dbReference type="ARBA" id="ARBA00004613"/>
    </source>
</evidence>
<keyword evidence="10" id="KW-0873">Pyrrolidone carboxylic acid</keyword>
<comment type="similarity">
    <text evidence="2 11">Belongs to the calycin superfamily. Lipocalin family.</text>
</comment>
<evidence type="ECO:0000256" key="5">
    <source>
        <dbReference type="ARBA" id="ARBA00022525"/>
    </source>
</evidence>
<keyword evidence="12" id="KW-0812">Transmembrane</keyword>
<evidence type="ECO:0000256" key="7">
    <source>
        <dbReference type="ARBA" id="ARBA00023121"/>
    </source>
</evidence>
<reference evidence="14" key="1">
    <citation type="submission" date="2022-01" db="EMBL/GenBank/DDBJ databases">
        <authorList>
            <person name="Braso-Vives M."/>
        </authorList>
    </citation>
    <scope>NUCLEOTIDE SEQUENCE</scope>
</reference>
<feature type="domain" description="Lipocalin/cytosolic fatty-acid binding" evidence="13">
    <location>
        <begin position="58"/>
        <end position="200"/>
    </location>
</feature>
<dbReference type="Proteomes" id="UP000838412">
    <property type="component" value="Chromosome 8"/>
</dbReference>
<dbReference type="InterPro" id="IPR012674">
    <property type="entry name" value="Calycin"/>
</dbReference>
<accession>A0A8K0A8J8</accession>
<keyword evidence="9" id="KW-0325">Glycoprotein</keyword>
<dbReference type="Pfam" id="PF08212">
    <property type="entry name" value="Lipocalin_2"/>
    <property type="match status" value="1"/>
</dbReference>
<dbReference type="FunFam" id="2.40.128.20:FF:000003">
    <property type="entry name" value="Apolipoprotein D"/>
    <property type="match status" value="1"/>
</dbReference>
<dbReference type="OrthoDB" id="565904at2759"/>
<dbReference type="GO" id="GO:0008289">
    <property type="term" value="F:lipid binding"/>
    <property type="evidence" value="ECO:0007669"/>
    <property type="project" value="UniProtKB-KW"/>
</dbReference>
<dbReference type="CDD" id="cd19437">
    <property type="entry name" value="lipocalin_apoD-like"/>
    <property type="match status" value="1"/>
</dbReference>
<keyword evidence="4" id="KW-0813">Transport</keyword>
<dbReference type="InterPro" id="IPR003057">
    <property type="entry name" value="Invtbrt_color"/>
</dbReference>
<comment type="subcellular location">
    <subcellularLocation>
        <location evidence="1">Secreted</location>
    </subcellularLocation>
</comment>
<dbReference type="SUPFAM" id="SSF50814">
    <property type="entry name" value="Lipocalins"/>
    <property type="match status" value="1"/>
</dbReference>
<keyword evidence="6" id="KW-0732">Signal</keyword>
<dbReference type="GO" id="GO:0000302">
    <property type="term" value="P:response to reactive oxygen species"/>
    <property type="evidence" value="ECO:0007669"/>
    <property type="project" value="TreeGrafter"/>
</dbReference>
<protein>
    <recommendedName>
        <fullName evidence="3">Apolipoprotein D</fullName>
    </recommendedName>
</protein>
<evidence type="ECO:0000256" key="11">
    <source>
        <dbReference type="PIRNR" id="PIRNR036893"/>
    </source>
</evidence>
<dbReference type="Gene3D" id="2.40.128.20">
    <property type="match status" value="1"/>
</dbReference>
<evidence type="ECO:0000313" key="15">
    <source>
        <dbReference type="Proteomes" id="UP000838412"/>
    </source>
</evidence>
<dbReference type="GO" id="GO:0005737">
    <property type="term" value="C:cytoplasm"/>
    <property type="evidence" value="ECO:0007669"/>
    <property type="project" value="TreeGrafter"/>
</dbReference>
<dbReference type="PIRSF" id="PIRSF036893">
    <property type="entry name" value="Lipocalin_ApoD"/>
    <property type="match status" value="1"/>
</dbReference>
<keyword evidence="15" id="KW-1185">Reference proteome</keyword>
<organism evidence="14 15">
    <name type="scientific">Branchiostoma lanceolatum</name>
    <name type="common">Common lancelet</name>
    <name type="synonym">Amphioxus lanceolatum</name>
    <dbReference type="NCBI Taxonomy" id="7740"/>
    <lineage>
        <taxon>Eukaryota</taxon>
        <taxon>Metazoa</taxon>
        <taxon>Chordata</taxon>
        <taxon>Cephalochordata</taxon>
        <taxon>Leptocardii</taxon>
        <taxon>Amphioxiformes</taxon>
        <taxon>Branchiostomatidae</taxon>
        <taxon>Branchiostoma</taxon>
    </lineage>
</organism>
<gene>
    <name evidence="14" type="primary">APOD</name>
    <name evidence="14" type="ORF">BLAG_LOCUS23135</name>
</gene>
<dbReference type="InterPro" id="IPR022271">
    <property type="entry name" value="Lipocalin_ApoD"/>
</dbReference>
<evidence type="ECO:0000259" key="13">
    <source>
        <dbReference type="Pfam" id="PF08212"/>
    </source>
</evidence>
<dbReference type="GO" id="GO:0031409">
    <property type="term" value="F:pigment binding"/>
    <property type="evidence" value="ECO:0007669"/>
    <property type="project" value="InterPro"/>
</dbReference>
<evidence type="ECO:0000256" key="4">
    <source>
        <dbReference type="ARBA" id="ARBA00022448"/>
    </source>
</evidence>